<protein>
    <submittedName>
        <fullName evidence="11">Quinol dehydrogenase</fullName>
    </submittedName>
</protein>
<dbReference type="PROSITE" id="PS51379">
    <property type="entry name" value="4FE4S_FER_2"/>
    <property type="match status" value="1"/>
</dbReference>
<organism evidence="11 12">
    <name type="scientific">Ruegeria marisrubri</name>
    <dbReference type="NCBI Taxonomy" id="1685379"/>
    <lineage>
        <taxon>Bacteria</taxon>
        <taxon>Pseudomonadati</taxon>
        <taxon>Pseudomonadota</taxon>
        <taxon>Alphaproteobacteria</taxon>
        <taxon>Rhodobacterales</taxon>
        <taxon>Roseobacteraceae</taxon>
        <taxon>Ruegeria</taxon>
    </lineage>
</organism>
<evidence type="ECO:0000256" key="4">
    <source>
        <dbReference type="ARBA" id="ARBA00022737"/>
    </source>
</evidence>
<dbReference type="Gene3D" id="3.30.70.20">
    <property type="match status" value="1"/>
</dbReference>
<feature type="domain" description="4Fe-4S ferredoxin-type" evidence="10">
    <location>
        <begin position="254"/>
        <end position="282"/>
    </location>
</feature>
<dbReference type="GO" id="GO:0046872">
    <property type="term" value="F:metal ion binding"/>
    <property type="evidence" value="ECO:0007669"/>
    <property type="project" value="UniProtKB-KW"/>
</dbReference>
<dbReference type="Pfam" id="PF12838">
    <property type="entry name" value="Fer4_7"/>
    <property type="match status" value="1"/>
</dbReference>
<evidence type="ECO:0000256" key="3">
    <source>
        <dbReference type="ARBA" id="ARBA00022723"/>
    </source>
</evidence>
<accession>A0A117KH50</accession>
<feature type="transmembrane region" description="Helical" evidence="9">
    <location>
        <begin position="34"/>
        <end position="51"/>
    </location>
</feature>
<keyword evidence="2" id="KW-0004">4Fe-4S</keyword>
<keyword evidence="5" id="KW-0249">Electron transport</keyword>
<name>A0A117KH50_9RHOB</name>
<dbReference type="InterPro" id="IPR051684">
    <property type="entry name" value="Electron_Trans/Redox"/>
</dbReference>
<evidence type="ECO:0000256" key="6">
    <source>
        <dbReference type="ARBA" id="ARBA00023004"/>
    </source>
</evidence>
<sequence length="307" mass="33894">MSGKTKLPVGQEAIEKFGWLRAHRFLLLRRASQLLFLGLFLMGPWFGIWWVKGNLSGSLTFDILPLTDPFITIQSMVAGHWPELTALIGAIIVGVAYALIGGRVYCSWVCPINPVTDGAHWLHEKLGMPKGWQPKRGTRYWVLAMVLAVSALTGTIAWEFVNPISMLHRGLIFGMGFAWAFVLSVFVFDLFISRRGWCGHLCPVGAFYGLLGSKSVLRVSAPKRSECDDCMDCFAVCPEMHVIAPALRGQDGDTPLILSPDCTNCGRCIDVCAMDVFRFTHRFDDTPAPGRETRTRTQPASGASRAA</sequence>
<dbReference type="SUPFAM" id="SSF54862">
    <property type="entry name" value="4Fe-4S ferredoxins"/>
    <property type="match status" value="1"/>
</dbReference>
<keyword evidence="9" id="KW-0812">Transmembrane</keyword>
<feature type="transmembrane region" description="Helical" evidence="9">
    <location>
        <begin position="170"/>
        <end position="192"/>
    </location>
</feature>
<feature type="transmembrane region" description="Helical" evidence="9">
    <location>
        <begin position="140"/>
        <end position="158"/>
    </location>
</feature>
<proteinExistence type="predicted"/>
<dbReference type="NCBIfam" id="NF007013">
    <property type="entry name" value="PRK09477.1"/>
    <property type="match status" value="1"/>
</dbReference>
<feature type="transmembrane region" description="Helical" evidence="9">
    <location>
        <begin position="84"/>
        <end position="106"/>
    </location>
</feature>
<evidence type="ECO:0000256" key="1">
    <source>
        <dbReference type="ARBA" id="ARBA00022448"/>
    </source>
</evidence>
<evidence type="ECO:0000256" key="9">
    <source>
        <dbReference type="SAM" id="Phobius"/>
    </source>
</evidence>
<dbReference type="PANTHER" id="PTHR30176:SF3">
    <property type="entry name" value="FERREDOXIN-TYPE PROTEIN NAPH"/>
    <property type="match status" value="1"/>
</dbReference>
<keyword evidence="9" id="KW-0472">Membrane</keyword>
<comment type="caution">
    <text evidence="11">The sequence shown here is derived from an EMBL/GenBank/DDBJ whole genome shotgun (WGS) entry which is preliminary data.</text>
</comment>
<feature type="region of interest" description="Disordered" evidence="8">
    <location>
        <begin position="287"/>
        <end position="307"/>
    </location>
</feature>
<keyword evidence="6" id="KW-0408">Iron</keyword>
<evidence type="ECO:0000259" key="10">
    <source>
        <dbReference type="PROSITE" id="PS51379"/>
    </source>
</evidence>
<dbReference type="GO" id="GO:0005886">
    <property type="term" value="C:plasma membrane"/>
    <property type="evidence" value="ECO:0007669"/>
    <property type="project" value="TreeGrafter"/>
</dbReference>
<keyword evidence="3" id="KW-0479">Metal-binding</keyword>
<dbReference type="AlphaFoldDB" id="A0A117KH50"/>
<dbReference type="InterPro" id="IPR017896">
    <property type="entry name" value="4Fe4S_Fe-S-bd"/>
</dbReference>
<dbReference type="NCBIfam" id="TIGR02163">
    <property type="entry name" value="napH"/>
    <property type="match status" value="1"/>
</dbReference>
<dbReference type="Pfam" id="PF12801">
    <property type="entry name" value="Fer4_5"/>
    <property type="match status" value="2"/>
</dbReference>
<dbReference type="GO" id="GO:0051539">
    <property type="term" value="F:4 iron, 4 sulfur cluster binding"/>
    <property type="evidence" value="ECO:0007669"/>
    <property type="project" value="UniProtKB-KW"/>
</dbReference>
<evidence type="ECO:0000256" key="8">
    <source>
        <dbReference type="SAM" id="MobiDB-lite"/>
    </source>
</evidence>
<evidence type="ECO:0000256" key="5">
    <source>
        <dbReference type="ARBA" id="ARBA00022982"/>
    </source>
</evidence>
<evidence type="ECO:0000313" key="12">
    <source>
        <dbReference type="Proteomes" id="UP000053791"/>
    </source>
</evidence>
<dbReference type="STRING" id="1685379.AVO45_01500"/>
<evidence type="ECO:0000256" key="7">
    <source>
        <dbReference type="ARBA" id="ARBA00023014"/>
    </source>
</evidence>
<reference evidence="12" key="1">
    <citation type="submission" date="2015-12" db="EMBL/GenBank/DDBJ databases">
        <authorList>
            <person name="Zhang G."/>
            <person name="Stingl U."/>
        </authorList>
    </citation>
    <scope>NUCLEOTIDE SEQUENCE [LARGE SCALE GENOMIC DNA]</scope>
    <source>
        <strain evidence="12">ZGT118</strain>
    </source>
</reference>
<dbReference type="Proteomes" id="UP000053791">
    <property type="component" value="Unassembled WGS sequence"/>
</dbReference>
<keyword evidence="9" id="KW-1133">Transmembrane helix</keyword>
<keyword evidence="7" id="KW-0411">Iron-sulfur</keyword>
<gene>
    <name evidence="11" type="primary">napH</name>
    <name evidence="11" type="ORF">AVO45_01500</name>
</gene>
<evidence type="ECO:0000313" key="11">
    <source>
        <dbReference type="EMBL" id="KUJ85691.1"/>
    </source>
</evidence>
<dbReference type="OrthoDB" id="9806398at2"/>
<keyword evidence="1" id="KW-0813">Transport</keyword>
<keyword evidence="4" id="KW-0677">Repeat</keyword>
<dbReference type="PANTHER" id="PTHR30176">
    <property type="entry name" value="FERREDOXIN-TYPE PROTEIN NAPH"/>
    <property type="match status" value="1"/>
</dbReference>
<dbReference type="RefSeq" id="WP_068343737.1">
    <property type="nucleotide sequence ID" value="NZ_LQBQ01000001.1"/>
</dbReference>
<dbReference type="EMBL" id="LQBQ01000001">
    <property type="protein sequence ID" value="KUJ85691.1"/>
    <property type="molecule type" value="Genomic_DNA"/>
</dbReference>
<dbReference type="InterPro" id="IPR011886">
    <property type="entry name" value="NapH_MauN"/>
</dbReference>
<keyword evidence="12" id="KW-1185">Reference proteome</keyword>
<evidence type="ECO:0000256" key="2">
    <source>
        <dbReference type="ARBA" id="ARBA00022485"/>
    </source>
</evidence>